<keyword evidence="2" id="KW-1185">Reference proteome</keyword>
<accession>A0ABZ1BQN8</accession>
<protein>
    <submittedName>
        <fullName evidence="1">Uncharacterized protein</fullName>
    </submittedName>
</protein>
<reference evidence="2" key="1">
    <citation type="submission" date="2023-12" db="EMBL/GenBank/DDBJ databases">
        <title>Novel isolates from deep terrestrial aquifers shed light on the physiology and ecology of the class Limnochordia.</title>
        <authorList>
            <person name="Karnachuk O.V."/>
            <person name="Lukina A.P."/>
            <person name="Avakyan M.R."/>
            <person name="Kadnikov V."/>
            <person name="Begmatov S."/>
            <person name="Beletsky A.V."/>
            <person name="Mardanov A.V."/>
            <person name="Ravin N.V."/>
        </authorList>
    </citation>
    <scope>NUCLEOTIDE SEQUENCE [LARGE SCALE GENOMIC DNA]</scope>
    <source>
        <strain evidence="2">LN</strain>
    </source>
</reference>
<dbReference type="Proteomes" id="UP001333102">
    <property type="component" value="Chromosome"/>
</dbReference>
<gene>
    <name evidence="1" type="ORF">VLY81_01540</name>
</gene>
<name>A0ABZ1BQN8_9FIRM</name>
<evidence type="ECO:0000313" key="2">
    <source>
        <dbReference type="Proteomes" id="UP001333102"/>
    </source>
</evidence>
<proteinExistence type="predicted"/>
<dbReference type="RefSeq" id="WP_324669270.1">
    <property type="nucleotide sequence ID" value="NZ_CP141614.1"/>
</dbReference>
<evidence type="ECO:0000313" key="1">
    <source>
        <dbReference type="EMBL" id="WRP14883.1"/>
    </source>
</evidence>
<organism evidence="1 2">
    <name type="scientific">Geochorda subterranea</name>
    <dbReference type="NCBI Taxonomy" id="3109564"/>
    <lineage>
        <taxon>Bacteria</taxon>
        <taxon>Bacillati</taxon>
        <taxon>Bacillota</taxon>
        <taxon>Limnochordia</taxon>
        <taxon>Limnochordales</taxon>
        <taxon>Geochordaceae</taxon>
        <taxon>Geochorda</taxon>
    </lineage>
</organism>
<dbReference type="EMBL" id="CP141614">
    <property type="protein sequence ID" value="WRP14883.1"/>
    <property type="molecule type" value="Genomic_DNA"/>
</dbReference>
<sequence length="295" mass="34141">MAWEWLVDQGISLSDPTRWLTDRDLEFIVRATATRRTDHDRIRDIIRDKPDFLEVLLEDERLFARMVADDEILLKVSPQLLFTVLLRRVRKLLRDAAFTVERAPEGHLPVFDASRTVRLLERPGVLPYLAHMMASFVRTDSRAVLVRRGLAYQRRVFSDMDVDDLMEMAEMVEPERRFAVYKRLGDVSLFLVGLFPEHVSRPQGRPRGVTAAWGARQRRPREPEEYVRLGEASYRRAADEQPAQRMGLSEVLAVLGDHFVLASKPLNVLSRQIIPLQRFYWFVPLTRPTGPEPAG</sequence>